<keyword evidence="3" id="KW-0202">Cytokine</keyword>
<evidence type="ECO:0000256" key="2">
    <source>
        <dbReference type="ARBA" id="ARBA00008670"/>
    </source>
</evidence>
<comment type="similarity">
    <text evidence="2">Belongs to the tumor necrosis factor family.</text>
</comment>
<feature type="transmembrane region" description="Helical" evidence="6">
    <location>
        <begin position="122"/>
        <end position="141"/>
    </location>
</feature>
<dbReference type="GO" id="GO:0006955">
    <property type="term" value="P:immune response"/>
    <property type="evidence" value="ECO:0007669"/>
    <property type="project" value="InterPro"/>
</dbReference>
<evidence type="ECO:0000256" key="3">
    <source>
        <dbReference type="ARBA" id="ARBA00022514"/>
    </source>
</evidence>
<comment type="subcellular location">
    <subcellularLocation>
        <location evidence="1">Membrane</location>
    </subcellularLocation>
</comment>
<evidence type="ECO:0000256" key="5">
    <source>
        <dbReference type="SAM" id="MobiDB-lite"/>
    </source>
</evidence>
<dbReference type="InterPro" id="IPR008983">
    <property type="entry name" value="Tumour_necrosis_fac-like_dom"/>
</dbReference>
<reference evidence="8" key="1">
    <citation type="journal article" date="2021" name="Genome Biol. Evol.">
        <title>A High-Quality Reference Genome for a Parasitic Bivalve with Doubly Uniparental Inheritance (Bivalvia: Unionida).</title>
        <authorList>
            <person name="Smith C.H."/>
        </authorList>
    </citation>
    <scope>NUCLEOTIDE SEQUENCE</scope>
    <source>
        <strain evidence="8">CHS0354</strain>
    </source>
</reference>
<keyword evidence="6" id="KW-0812">Transmembrane</keyword>
<dbReference type="Proteomes" id="UP001195483">
    <property type="component" value="Unassembled WGS sequence"/>
</dbReference>
<dbReference type="SMART" id="SM00207">
    <property type="entry name" value="TNF"/>
    <property type="match status" value="1"/>
</dbReference>
<dbReference type="GO" id="GO:0016020">
    <property type="term" value="C:membrane"/>
    <property type="evidence" value="ECO:0007669"/>
    <property type="project" value="UniProtKB-SubCell"/>
</dbReference>
<dbReference type="PANTHER" id="PTHR11471:SF13">
    <property type="entry name" value="TNF FAMILY PROFILE DOMAIN-CONTAINING PROTEIN"/>
    <property type="match status" value="1"/>
</dbReference>
<dbReference type="GO" id="GO:0005164">
    <property type="term" value="F:tumor necrosis factor receptor binding"/>
    <property type="evidence" value="ECO:0007669"/>
    <property type="project" value="InterPro"/>
</dbReference>
<accession>A0AAE0TGK7</accession>
<feature type="domain" description="THD" evidence="7">
    <location>
        <begin position="247"/>
        <end position="386"/>
    </location>
</feature>
<dbReference type="GO" id="GO:0005615">
    <property type="term" value="C:extracellular space"/>
    <property type="evidence" value="ECO:0007669"/>
    <property type="project" value="UniProtKB-KW"/>
</dbReference>
<evidence type="ECO:0000256" key="6">
    <source>
        <dbReference type="SAM" id="Phobius"/>
    </source>
</evidence>
<sequence length="386" mass="42577">MTLNFEDSRKGDVIPNPNYETTQQEERALMAVNEIKERHGATHTCYCYVDKTKESGSRNGFPDSSIANKWNCCYSRSRGISDQANIARENTTGKIELSSRCFESVQTYGRHDCAGKLKCTNILISVSFVVNIGLIVAVALLSTKIGKTGEIDTKMCPLLQVPKDFIKDSLCLPCNYLGSAVKVEDTLFDVISSCGHVFCCVKNGALQKCFLLMLQEGHGSKGTTESLASENYGGVNMTQSTWCSRNVAAHLYANVTSLPEKLTWQTDAGYGSAFTQNITLTPDSRLQVPYAGFYFIYSLVTFKCQQGSVSRVHMITRQHRVRPNAGVQPLLRSKTSECGPDGIYTSFLAGVQGLKSNDELSVNLTDFSLTSVYKETLSNYFGVYLI</sequence>
<dbReference type="Pfam" id="PF00229">
    <property type="entry name" value="TNF"/>
    <property type="match status" value="1"/>
</dbReference>
<dbReference type="InterPro" id="IPR006052">
    <property type="entry name" value="TNF_dom"/>
</dbReference>
<dbReference type="PROSITE" id="PS50049">
    <property type="entry name" value="THD_2"/>
    <property type="match status" value="1"/>
</dbReference>
<dbReference type="InterPro" id="IPR021184">
    <property type="entry name" value="TNF_CS"/>
</dbReference>
<proteinExistence type="inferred from homology"/>
<dbReference type="Gene3D" id="2.60.120.40">
    <property type="match status" value="1"/>
</dbReference>
<dbReference type="PROSITE" id="PS00251">
    <property type="entry name" value="THD_1"/>
    <property type="match status" value="1"/>
</dbReference>
<protein>
    <recommendedName>
        <fullName evidence="7">THD domain-containing protein</fullName>
    </recommendedName>
</protein>
<dbReference type="AlphaFoldDB" id="A0AAE0TGK7"/>
<dbReference type="GO" id="GO:0005125">
    <property type="term" value="F:cytokine activity"/>
    <property type="evidence" value="ECO:0007669"/>
    <property type="project" value="UniProtKB-KW"/>
</dbReference>
<name>A0AAE0TGK7_9BIVA</name>
<evidence type="ECO:0000313" key="8">
    <source>
        <dbReference type="EMBL" id="KAK3609996.1"/>
    </source>
</evidence>
<evidence type="ECO:0000259" key="7">
    <source>
        <dbReference type="PROSITE" id="PS50049"/>
    </source>
</evidence>
<evidence type="ECO:0000256" key="4">
    <source>
        <dbReference type="ARBA" id="ARBA00023136"/>
    </source>
</evidence>
<keyword evidence="4 6" id="KW-0472">Membrane</keyword>
<dbReference type="EMBL" id="JAEAOA010001913">
    <property type="protein sequence ID" value="KAK3609996.1"/>
    <property type="molecule type" value="Genomic_DNA"/>
</dbReference>
<dbReference type="PANTHER" id="PTHR11471">
    <property type="entry name" value="TUMOR NECROSIS FACTOR FAMILY MEMBER"/>
    <property type="match status" value="1"/>
</dbReference>
<organism evidence="8 9">
    <name type="scientific">Potamilus streckersoni</name>
    <dbReference type="NCBI Taxonomy" id="2493646"/>
    <lineage>
        <taxon>Eukaryota</taxon>
        <taxon>Metazoa</taxon>
        <taxon>Spiralia</taxon>
        <taxon>Lophotrochozoa</taxon>
        <taxon>Mollusca</taxon>
        <taxon>Bivalvia</taxon>
        <taxon>Autobranchia</taxon>
        <taxon>Heteroconchia</taxon>
        <taxon>Palaeoheterodonta</taxon>
        <taxon>Unionida</taxon>
        <taxon>Unionoidea</taxon>
        <taxon>Unionidae</taxon>
        <taxon>Ambleminae</taxon>
        <taxon>Lampsilini</taxon>
        <taxon>Potamilus</taxon>
    </lineage>
</organism>
<feature type="region of interest" description="Disordered" evidence="5">
    <location>
        <begin position="1"/>
        <end position="21"/>
    </location>
</feature>
<feature type="compositionally biased region" description="Basic and acidic residues" evidence="5">
    <location>
        <begin position="1"/>
        <end position="12"/>
    </location>
</feature>
<keyword evidence="9" id="KW-1185">Reference proteome</keyword>
<evidence type="ECO:0000313" key="9">
    <source>
        <dbReference type="Proteomes" id="UP001195483"/>
    </source>
</evidence>
<reference evidence="8" key="2">
    <citation type="journal article" date="2021" name="Genome Biol. Evol.">
        <title>Developing a high-quality reference genome for a parasitic bivalve with doubly uniparental inheritance (Bivalvia: Unionida).</title>
        <authorList>
            <person name="Smith C.H."/>
        </authorList>
    </citation>
    <scope>NUCLEOTIDE SEQUENCE</scope>
    <source>
        <strain evidence="8">CHS0354</strain>
        <tissue evidence="8">Mantle</tissue>
    </source>
</reference>
<gene>
    <name evidence="8" type="ORF">CHS0354_032340</name>
</gene>
<evidence type="ECO:0000256" key="1">
    <source>
        <dbReference type="ARBA" id="ARBA00004370"/>
    </source>
</evidence>
<dbReference type="SUPFAM" id="SSF49842">
    <property type="entry name" value="TNF-like"/>
    <property type="match status" value="1"/>
</dbReference>
<keyword evidence="6" id="KW-1133">Transmembrane helix</keyword>
<comment type="caution">
    <text evidence="8">The sequence shown here is derived from an EMBL/GenBank/DDBJ whole genome shotgun (WGS) entry which is preliminary data.</text>
</comment>
<reference evidence="8" key="3">
    <citation type="submission" date="2023-05" db="EMBL/GenBank/DDBJ databases">
        <authorList>
            <person name="Smith C.H."/>
        </authorList>
    </citation>
    <scope>NUCLEOTIDE SEQUENCE</scope>
    <source>
        <strain evidence="8">CHS0354</strain>
        <tissue evidence="8">Mantle</tissue>
    </source>
</reference>